<comment type="caution">
    <text evidence="2">The sequence shown here is derived from an EMBL/GenBank/DDBJ whole genome shotgun (WGS) entry which is preliminary data.</text>
</comment>
<organism evidence="2 3">
    <name type="scientific">Wallemia mellicola</name>
    <dbReference type="NCBI Taxonomy" id="1708541"/>
    <lineage>
        <taxon>Eukaryota</taxon>
        <taxon>Fungi</taxon>
        <taxon>Dikarya</taxon>
        <taxon>Basidiomycota</taxon>
        <taxon>Wallemiomycotina</taxon>
        <taxon>Wallemiomycetes</taxon>
        <taxon>Wallemiales</taxon>
        <taxon>Wallemiaceae</taxon>
        <taxon>Wallemia</taxon>
    </lineage>
</organism>
<protein>
    <submittedName>
        <fullName evidence="2">Uncharacterized protein</fullName>
    </submittedName>
</protein>
<dbReference type="Proteomes" id="UP000310685">
    <property type="component" value="Unassembled WGS sequence"/>
</dbReference>
<dbReference type="AlphaFoldDB" id="A0A4T0M2D3"/>
<keyword evidence="1" id="KW-0732">Signal</keyword>
<evidence type="ECO:0000256" key="1">
    <source>
        <dbReference type="SAM" id="SignalP"/>
    </source>
</evidence>
<reference evidence="2 3" key="1">
    <citation type="submission" date="2019-03" db="EMBL/GenBank/DDBJ databases">
        <title>Sequencing 25 genomes of Wallemia mellicola.</title>
        <authorList>
            <person name="Gostincar C."/>
        </authorList>
    </citation>
    <scope>NUCLEOTIDE SEQUENCE [LARGE SCALE GENOMIC DNA]</scope>
    <source>
        <strain evidence="2 3">EXF-6152</strain>
    </source>
</reference>
<name>A0A4T0M2D3_9BASI</name>
<feature type="signal peptide" evidence="1">
    <location>
        <begin position="1"/>
        <end position="26"/>
    </location>
</feature>
<accession>A0A4T0M2D3</accession>
<feature type="chain" id="PRO_5020972850" evidence="1">
    <location>
        <begin position="27"/>
        <end position="132"/>
    </location>
</feature>
<gene>
    <name evidence="2" type="ORF">E3Q22_03403</name>
</gene>
<evidence type="ECO:0000313" key="3">
    <source>
        <dbReference type="Proteomes" id="UP000310685"/>
    </source>
</evidence>
<dbReference type="EMBL" id="SPRC01000042">
    <property type="protein sequence ID" value="TIB76719.1"/>
    <property type="molecule type" value="Genomic_DNA"/>
</dbReference>
<evidence type="ECO:0000313" key="2">
    <source>
        <dbReference type="EMBL" id="TIB76719.1"/>
    </source>
</evidence>
<sequence>MLNFVSIKNFAIYAVTTLALTKTVYSSGWAQFCDDDNCSVNCGIAVSGNNPGCLEEPGRRSVLLHGTDNPFWSTVSLVITPHDSCSCQSQCMNNIVSGGQYDGAGCVKLPKDANGASYRFITSSCDPNNCKA</sequence>
<proteinExistence type="predicted"/>